<dbReference type="PANTHER" id="PTHR12977:SF4">
    <property type="entry name" value="HISTONE-LYSINE N-METHYLTRANSFERASE KMT5B"/>
    <property type="match status" value="1"/>
</dbReference>
<dbReference type="EMBL" id="JAZHXJ010000199">
    <property type="protein sequence ID" value="KAL1869207.1"/>
    <property type="molecule type" value="Genomic_DNA"/>
</dbReference>
<organism evidence="17 18">
    <name type="scientific">Phialemonium thermophilum</name>
    <dbReference type="NCBI Taxonomy" id="223376"/>
    <lineage>
        <taxon>Eukaryota</taxon>
        <taxon>Fungi</taxon>
        <taxon>Dikarya</taxon>
        <taxon>Ascomycota</taxon>
        <taxon>Pezizomycotina</taxon>
        <taxon>Sordariomycetes</taxon>
        <taxon>Sordariomycetidae</taxon>
        <taxon>Cephalothecales</taxon>
        <taxon>Cephalothecaceae</taxon>
        <taxon>Phialemonium</taxon>
    </lineage>
</organism>
<dbReference type="CDD" id="cd10524">
    <property type="entry name" value="SET_Suv4-20-like"/>
    <property type="match status" value="1"/>
</dbReference>
<evidence type="ECO:0000256" key="14">
    <source>
        <dbReference type="ARBA" id="ARBA00048081"/>
    </source>
</evidence>
<evidence type="ECO:0000256" key="7">
    <source>
        <dbReference type="ARBA" id="ARBA00022603"/>
    </source>
</evidence>
<evidence type="ECO:0000256" key="8">
    <source>
        <dbReference type="ARBA" id="ARBA00022679"/>
    </source>
</evidence>
<evidence type="ECO:0000256" key="4">
    <source>
        <dbReference type="ARBA" id="ARBA00014232"/>
    </source>
</evidence>
<feature type="domain" description="SET" evidence="16">
    <location>
        <begin position="116"/>
        <end position="230"/>
    </location>
</feature>
<dbReference type="EC" id="2.1.1.372" evidence="12"/>
<feature type="compositionally biased region" description="Basic residues" evidence="15">
    <location>
        <begin position="702"/>
        <end position="717"/>
    </location>
</feature>
<evidence type="ECO:0000313" key="17">
    <source>
        <dbReference type="EMBL" id="KAL1869207.1"/>
    </source>
</evidence>
<feature type="compositionally biased region" description="Basic and acidic residues" evidence="15">
    <location>
        <begin position="683"/>
        <end position="692"/>
    </location>
</feature>
<evidence type="ECO:0000256" key="11">
    <source>
        <dbReference type="ARBA" id="ARBA00023242"/>
    </source>
</evidence>
<feature type="compositionally biased region" description="Low complexity" evidence="15">
    <location>
        <begin position="508"/>
        <end position="518"/>
    </location>
</feature>
<evidence type="ECO:0000256" key="2">
    <source>
        <dbReference type="ARBA" id="ARBA00004123"/>
    </source>
</evidence>
<evidence type="ECO:0000259" key="16">
    <source>
        <dbReference type="PROSITE" id="PS50280"/>
    </source>
</evidence>
<comment type="function">
    <text evidence="1">Histone methyltransferase that trimethylates 'Lys-20' of histone H4 to form H4K20me3.</text>
</comment>
<keyword evidence="6" id="KW-0158">Chromosome</keyword>
<evidence type="ECO:0000256" key="3">
    <source>
        <dbReference type="ARBA" id="ARBA00004286"/>
    </source>
</evidence>
<comment type="caution">
    <text evidence="17">The sequence shown here is derived from an EMBL/GenBank/DDBJ whole genome shotgun (WGS) entry which is preliminary data.</text>
</comment>
<name>A0ABR3WZW8_9PEZI</name>
<keyword evidence="18" id="KW-1185">Reference proteome</keyword>
<evidence type="ECO:0000313" key="18">
    <source>
        <dbReference type="Proteomes" id="UP001586593"/>
    </source>
</evidence>
<dbReference type="InterPro" id="IPR046341">
    <property type="entry name" value="SET_dom_sf"/>
</dbReference>
<feature type="region of interest" description="Disordered" evidence="15">
    <location>
        <begin position="496"/>
        <end position="583"/>
    </location>
</feature>
<dbReference type="InterPro" id="IPR025783">
    <property type="entry name" value="Set9_fungi"/>
</dbReference>
<feature type="compositionally biased region" description="Basic residues" evidence="15">
    <location>
        <begin position="519"/>
        <end position="531"/>
    </location>
</feature>
<feature type="region of interest" description="Disordered" evidence="15">
    <location>
        <begin position="291"/>
        <end position="327"/>
    </location>
</feature>
<keyword evidence="9" id="KW-0949">S-adenosyl-L-methionine</keyword>
<evidence type="ECO:0000256" key="10">
    <source>
        <dbReference type="ARBA" id="ARBA00022853"/>
    </source>
</evidence>
<dbReference type="PROSITE" id="PS51567">
    <property type="entry name" value="SAM_MT43_SUVAR420_1"/>
    <property type="match status" value="1"/>
</dbReference>
<dbReference type="PANTHER" id="PTHR12977">
    <property type="entry name" value="SUPPRESSOR OF VARIEGATION 4-20-RELATED"/>
    <property type="match status" value="1"/>
</dbReference>
<feature type="region of interest" description="Disordered" evidence="15">
    <location>
        <begin position="447"/>
        <end position="482"/>
    </location>
</feature>
<feature type="compositionally biased region" description="Polar residues" evidence="15">
    <location>
        <begin position="497"/>
        <end position="507"/>
    </location>
</feature>
<dbReference type="PROSITE" id="PS50280">
    <property type="entry name" value="SET"/>
    <property type="match status" value="1"/>
</dbReference>
<evidence type="ECO:0000256" key="13">
    <source>
        <dbReference type="ARBA" id="ARBA00030653"/>
    </source>
</evidence>
<dbReference type="InterPro" id="IPR041938">
    <property type="entry name" value="Hist-Lys_N-MTase_N"/>
</dbReference>
<reference evidence="17 18" key="1">
    <citation type="journal article" date="2024" name="Commun. Biol.">
        <title>Comparative genomic analysis of thermophilic fungi reveals convergent evolutionary adaptations and gene losses.</title>
        <authorList>
            <person name="Steindorff A.S."/>
            <person name="Aguilar-Pontes M.V."/>
            <person name="Robinson A.J."/>
            <person name="Andreopoulos B."/>
            <person name="LaButti K."/>
            <person name="Kuo A."/>
            <person name="Mondo S."/>
            <person name="Riley R."/>
            <person name="Otillar R."/>
            <person name="Haridas S."/>
            <person name="Lipzen A."/>
            <person name="Grimwood J."/>
            <person name="Schmutz J."/>
            <person name="Clum A."/>
            <person name="Reid I.D."/>
            <person name="Moisan M.C."/>
            <person name="Butler G."/>
            <person name="Nguyen T.T.M."/>
            <person name="Dewar K."/>
            <person name="Conant G."/>
            <person name="Drula E."/>
            <person name="Henrissat B."/>
            <person name="Hansel C."/>
            <person name="Singer S."/>
            <person name="Hutchinson M.I."/>
            <person name="de Vries R.P."/>
            <person name="Natvig D.O."/>
            <person name="Powell A.J."/>
            <person name="Tsang A."/>
            <person name="Grigoriev I.V."/>
        </authorList>
    </citation>
    <scope>NUCLEOTIDE SEQUENCE [LARGE SCALE GENOMIC DNA]</scope>
    <source>
        <strain evidence="17 18">ATCC 24622</strain>
    </source>
</reference>
<dbReference type="InterPro" id="IPR039977">
    <property type="entry name" value="Suv4-20/Set9"/>
</dbReference>
<gene>
    <name evidence="17" type="ORF">VTK73DRAFT_3208</name>
</gene>
<evidence type="ECO:0000256" key="15">
    <source>
        <dbReference type="SAM" id="MobiDB-lite"/>
    </source>
</evidence>
<keyword evidence="7" id="KW-0489">Methyltransferase</keyword>
<sequence length="759" mass="83844">MPGTATASGKRRPLTLAQVAAYDDILTDALVDHTYYWTTIPKNRPSYHPSRGIREEEIAKLIQTHIILDRDLATAEKKLLATDGLRKFYNSLKTDKEKEDFRAHLRRYMSIYLPDCPFEVNATNRYTIVTHEASITARRFIKPNETIKYLAGIQVLITPEEEAEMALRKKDFSIVVSSRNKCASLFMGPARFANHDCDANARLVTRGQSSIEIIACRPIDVGDEITVTYGDNYFGEDNCECLCQTCEQNLANGWKSAEGGSVAVTRSIEDDPSVAAQGYLLRRRRREDSACRVSSRTPSVTPDIRPRVPKRSKSYKNLADRASTATSLAPETDLARLVMKRKSEVATLATPPVTPAKRQKTNLYEIVPVDSSLVSPSGSCLTESEQSTAASPGSQDEALLTEATSSDELSPELVPNSPQPTPVKAGIPTLKQEDSADEVQVQDVPEAVPSTPVPGAGPPQTHFSTPISSGASPAQDVSTAALGSESVDNLRELQETKPGSDNATRQDPSSASHALPAPAKRRCGRPRKRVFGQKTTAETRKGGVQVESGDSLPMQSSASTQRARSGSRSSSRPPSRQRQRVPGDYTLTPLLLSEPNMAWIHCTICGAAFVQQNAYYTRSSCPRCERHSKLYGYMWPKTEPAGRWDDEEQILDHREVHRFLAAEDEAKVRGRKYWKDLLKEDRESESVDRQADQEEDSVVVGPRRRNAPAKRGRRKKRASTEDDDNDGMETQIDPDAASGLRRSGRVRKASVRSVGLDIF</sequence>
<evidence type="ECO:0000256" key="9">
    <source>
        <dbReference type="ARBA" id="ARBA00022691"/>
    </source>
</evidence>
<dbReference type="Gene3D" id="2.170.270.10">
    <property type="entry name" value="SET domain"/>
    <property type="match status" value="1"/>
</dbReference>
<keyword evidence="10" id="KW-0156">Chromatin regulator</keyword>
<feature type="compositionally biased region" description="Polar residues" evidence="15">
    <location>
        <begin position="461"/>
        <end position="478"/>
    </location>
</feature>
<dbReference type="SMART" id="SM00317">
    <property type="entry name" value="SET"/>
    <property type="match status" value="1"/>
</dbReference>
<feature type="region of interest" description="Disordered" evidence="15">
    <location>
        <begin position="374"/>
        <end position="427"/>
    </location>
</feature>
<feature type="region of interest" description="Disordered" evidence="15">
    <location>
        <begin position="683"/>
        <end position="746"/>
    </location>
</feature>
<comment type="catalytic activity">
    <reaction evidence="14">
        <text>L-lysyl(20)-[histone H4] + 3 S-adenosyl-L-methionine = N(6),N(6),N(6)-trimethyl-L-lysyl(20)-[histone H4] + 3 S-adenosyl-L-homocysteine + 3 H(+)</text>
        <dbReference type="Rhea" id="RHEA:64456"/>
        <dbReference type="Rhea" id="RHEA-COMP:15554"/>
        <dbReference type="Rhea" id="RHEA-COMP:15998"/>
        <dbReference type="ChEBI" id="CHEBI:15378"/>
        <dbReference type="ChEBI" id="CHEBI:29969"/>
        <dbReference type="ChEBI" id="CHEBI:57856"/>
        <dbReference type="ChEBI" id="CHEBI:59789"/>
        <dbReference type="ChEBI" id="CHEBI:61961"/>
        <dbReference type="EC" id="2.1.1.372"/>
    </reaction>
</comment>
<keyword evidence="11" id="KW-0539">Nucleus</keyword>
<evidence type="ECO:0000256" key="6">
    <source>
        <dbReference type="ARBA" id="ARBA00022454"/>
    </source>
</evidence>
<comment type="subcellular location">
    <subcellularLocation>
        <location evidence="3">Chromosome</location>
    </subcellularLocation>
    <subcellularLocation>
        <location evidence="2">Nucleus</location>
    </subcellularLocation>
</comment>
<feature type="compositionally biased region" description="Low complexity" evidence="15">
    <location>
        <begin position="555"/>
        <end position="576"/>
    </location>
</feature>
<accession>A0ABR3WZW8</accession>
<dbReference type="SUPFAM" id="SSF82199">
    <property type="entry name" value="SET domain"/>
    <property type="match status" value="1"/>
</dbReference>
<evidence type="ECO:0000256" key="12">
    <source>
        <dbReference type="ARBA" id="ARBA00024057"/>
    </source>
</evidence>
<dbReference type="Pfam" id="PF00856">
    <property type="entry name" value="SET"/>
    <property type="match status" value="1"/>
</dbReference>
<keyword evidence="8" id="KW-0808">Transferase</keyword>
<dbReference type="Proteomes" id="UP001586593">
    <property type="component" value="Unassembled WGS sequence"/>
</dbReference>
<dbReference type="InterPro" id="IPR001214">
    <property type="entry name" value="SET_dom"/>
</dbReference>
<dbReference type="Gene3D" id="1.10.10.1700">
    <property type="entry name" value="Histone-lysine N-methyltransferase"/>
    <property type="match status" value="1"/>
</dbReference>
<evidence type="ECO:0000256" key="1">
    <source>
        <dbReference type="ARBA" id="ARBA00001984"/>
    </source>
</evidence>
<feature type="compositionally biased region" description="Polar residues" evidence="15">
    <location>
        <begin position="374"/>
        <end position="394"/>
    </location>
</feature>
<evidence type="ECO:0000256" key="5">
    <source>
        <dbReference type="ARBA" id="ARBA00015413"/>
    </source>
</evidence>
<protein>
    <recommendedName>
        <fullName evidence="5">Histone-lysine N-methyltransferase SET9</fullName>
        <ecNumber evidence="12">2.1.1.372</ecNumber>
    </recommendedName>
    <alternativeName>
        <fullName evidence="4">Histone-lysine N-methyltransferase set9</fullName>
    </alternativeName>
    <alternativeName>
        <fullName evidence="13">SET domain protein 9</fullName>
    </alternativeName>
</protein>
<proteinExistence type="predicted"/>